<evidence type="ECO:0008006" key="6">
    <source>
        <dbReference type="Google" id="ProtNLM"/>
    </source>
</evidence>
<keyword evidence="5" id="KW-1185">Reference proteome</keyword>
<dbReference type="OrthoDB" id="158463at2"/>
<gene>
    <name evidence="4" type="ORF">AB986_13705</name>
</gene>
<dbReference type="STRING" id="157733.AB986_13705"/>
<dbReference type="InterPro" id="IPR001296">
    <property type="entry name" value="Glyco_trans_1"/>
</dbReference>
<dbReference type="Gene3D" id="3.40.50.2000">
    <property type="entry name" value="Glycogen Phosphorylase B"/>
    <property type="match status" value="2"/>
</dbReference>
<dbReference type="Proteomes" id="UP000035996">
    <property type="component" value="Unassembled WGS sequence"/>
</dbReference>
<protein>
    <recommendedName>
        <fullName evidence="6">Glycosyl transferase family 1 domain-containing protein</fullName>
    </recommendedName>
</protein>
<proteinExistence type="predicted"/>
<dbReference type="AlphaFoldDB" id="A0A0J6CUT5"/>
<reference evidence="4" key="1">
    <citation type="submission" date="2015-06" db="EMBL/GenBank/DDBJ databases">
        <authorList>
            <person name="Liu B."/>
            <person name="Wang J."/>
            <person name="Zhu Y."/>
            <person name="Liu G."/>
            <person name="Chen Q."/>
            <person name="Zheng C."/>
            <person name="Che J."/>
            <person name="Ge C."/>
            <person name="Shi H."/>
            <person name="Pan Z."/>
            <person name="Liu X."/>
        </authorList>
    </citation>
    <scope>NUCLEOTIDE SEQUENCE [LARGE SCALE GENOMIC DNA]</scope>
    <source>
        <strain evidence="4">DSM 16346</strain>
    </source>
</reference>
<name>A0A0J6CUT5_9BACL</name>
<feature type="domain" description="Glycosyl transferase family 1" evidence="2">
    <location>
        <begin position="156"/>
        <end position="323"/>
    </location>
</feature>
<dbReference type="InterPro" id="IPR028098">
    <property type="entry name" value="Glyco_trans_4-like_N"/>
</dbReference>
<feature type="domain" description="Glycosyltransferase subfamily 4-like N-terminal" evidence="3">
    <location>
        <begin position="43"/>
        <end position="151"/>
    </location>
</feature>
<evidence type="ECO:0000313" key="4">
    <source>
        <dbReference type="EMBL" id="KMM36958.1"/>
    </source>
</evidence>
<evidence type="ECO:0000259" key="2">
    <source>
        <dbReference type="Pfam" id="PF00534"/>
    </source>
</evidence>
<organism evidence="4 5">
    <name type="scientific">Guptibacillus hwajinpoensis</name>
    <dbReference type="NCBI Taxonomy" id="208199"/>
    <lineage>
        <taxon>Bacteria</taxon>
        <taxon>Bacillati</taxon>
        <taxon>Bacillota</taxon>
        <taxon>Bacilli</taxon>
        <taxon>Bacillales</taxon>
        <taxon>Guptibacillaceae</taxon>
        <taxon>Guptibacillus</taxon>
    </lineage>
</organism>
<dbReference type="PATRIC" id="fig|157733.3.peg.796"/>
<accession>A0A0J6CUT5</accession>
<evidence type="ECO:0000256" key="1">
    <source>
        <dbReference type="ARBA" id="ARBA00022679"/>
    </source>
</evidence>
<evidence type="ECO:0000313" key="5">
    <source>
        <dbReference type="Proteomes" id="UP000035996"/>
    </source>
</evidence>
<dbReference type="PANTHER" id="PTHR46401:SF2">
    <property type="entry name" value="GLYCOSYLTRANSFERASE WBBK-RELATED"/>
    <property type="match status" value="1"/>
</dbReference>
<dbReference type="RefSeq" id="WP_048311674.1">
    <property type="nucleotide sequence ID" value="NZ_CP119526.1"/>
</dbReference>
<dbReference type="GO" id="GO:0016757">
    <property type="term" value="F:glycosyltransferase activity"/>
    <property type="evidence" value="ECO:0007669"/>
    <property type="project" value="InterPro"/>
</dbReference>
<sequence>MKILYIYRYLLLGGVTTQLANRLGYLRNVSDPHFVFLSDHGGRTAFGDYEKLKVLSEPAPIYEYITKLQFDLIIAIDTKEITDYLIEQKCQTPIIQEVHGISYKLNYLVEEDSNAFQGYIVPSSFSKERIIEDYHAPEEKTFVIPNCLDTTLFTPRKTELITNKKIICWVGKLNDHKNWVGFLDLAEKLAQYRDDCVFWIVGGETASLKATKHFLDEVNKRTVSINWIDRMEYSEMPELYSMVAESGGCTVSTSKGESFGMSLIEAMACGCPAVAPTVGAIPEIYTETLERLTYELHDIDSCATIVNHLLDDANERSVQISNGLTKVRSHYSIEHVVSRYYDLLHKLTKTQEIW</sequence>
<dbReference type="GO" id="GO:0009103">
    <property type="term" value="P:lipopolysaccharide biosynthetic process"/>
    <property type="evidence" value="ECO:0007669"/>
    <property type="project" value="TreeGrafter"/>
</dbReference>
<dbReference type="Pfam" id="PF00534">
    <property type="entry name" value="Glycos_transf_1"/>
    <property type="match status" value="1"/>
</dbReference>
<dbReference type="PANTHER" id="PTHR46401">
    <property type="entry name" value="GLYCOSYLTRANSFERASE WBBK-RELATED"/>
    <property type="match status" value="1"/>
</dbReference>
<dbReference type="EMBL" id="LELK01000004">
    <property type="protein sequence ID" value="KMM36958.1"/>
    <property type="molecule type" value="Genomic_DNA"/>
</dbReference>
<evidence type="ECO:0000259" key="3">
    <source>
        <dbReference type="Pfam" id="PF13439"/>
    </source>
</evidence>
<keyword evidence="1" id="KW-0808">Transferase</keyword>
<comment type="caution">
    <text evidence="4">The sequence shown here is derived from an EMBL/GenBank/DDBJ whole genome shotgun (WGS) entry which is preliminary data.</text>
</comment>
<dbReference type="SUPFAM" id="SSF53756">
    <property type="entry name" value="UDP-Glycosyltransferase/glycogen phosphorylase"/>
    <property type="match status" value="1"/>
</dbReference>
<dbReference type="Pfam" id="PF13439">
    <property type="entry name" value="Glyco_transf_4"/>
    <property type="match status" value="1"/>
</dbReference>
<dbReference type="CDD" id="cd03801">
    <property type="entry name" value="GT4_PimA-like"/>
    <property type="match status" value="1"/>
</dbReference>